<organism evidence="3 4">
    <name type="scientific">Streptomyces gardneri</name>
    <dbReference type="NCBI Taxonomy" id="66892"/>
    <lineage>
        <taxon>Bacteria</taxon>
        <taxon>Bacillati</taxon>
        <taxon>Actinomycetota</taxon>
        <taxon>Actinomycetes</taxon>
        <taxon>Kitasatosporales</taxon>
        <taxon>Streptomycetaceae</taxon>
        <taxon>Streptomyces</taxon>
    </lineage>
</organism>
<feature type="signal peptide" evidence="2">
    <location>
        <begin position="1"/>
        <end position="33"/>
    </location>
</feature>
<dbReference type="RefSeq" id="WP_141297250.1">
    <property type="nucleotide sequence ID" value="NZ_BJMN01000020.1"/>
</dbReference>
<dbReference type="EMBL" id="BJMN01000020">
    <property type="protein sequence ID" value="GEB57742.1"/>
    <property type="molecule type" value="Genomic_DNA"/>
</dbReference>
<evidence type="ECO:0000313" key="3">
    <source>
        <dbReference type="EMBL" id="GEB57742.1"/>
    </source>
</evidence>
<feature type="region of interest" description="Disordered" evidence="1">
    <location>
        <begin position="33"/>
        <end position="83"/>
    </location>
</feature>
<gene>
    <name evidence="3" type="ORF">SGA01_33470</name>
</gene>
<sequence length="83" mass="8075">MSAEHATGMRKTVRQFALAAAACLAVAGGAALATAPSADSAPQHVVADGVADAATATPTPTPTPSPSNGNEWNKVSPAPIPAN</sequence>
<keyword evidence="4" id="KW-1185">Reference proteome</keyword>
<reference evidence="3 4" key="1">
    <citation type="submission" date="2019-06" db="EMBL/GenBank/DDBJ databases">
        <title>Whole genome shotgun sequence of Streptomyces gardneri NBRC 12865.</title>
        <authorList>
            <person name="Hosoyama A."/>
            <person name="Uohara A."/>
            <person name="Ohji S."/>
            <person name="Ichikawa N."/>
        </authorList>
    </citation>
    <scope>NUCLEOTIDE SEQUENCE [LARGE SCALE GENOMIC DNA]</scope>
    <source>
        <strain evidence="3 4">NBRC 12865</strain>
    </source>
</reference>
<feature type="compositionally biased region" description="Low complexity" evidence="1">
    <location>
        <begin position="33"/>
        <end position="58"/>
    </location>
</feature>
<proteinExistence type="predicted"/>
<evidence type="ECO:0000256" key="2">
    <source>
        <dbReference type="SAM" id="SignalP"/>
    </source>
</evidence>
<dbReference type="Proteomes" id="UP000315226">
    <property type="component" value="Unassembled WGS sequence"/>
</dbReference>
<comment type="caution">
    <text evidence="3">The sequence shown here is derived from an EMBL/GenBank/DDBJ whole genome shotgun (WGS) entry which is preliminary data.</text>
</comment>
<protein>
    <submittedName>
        <fullName evidence="3">Uncharacterized protein</fullName>
    </submittedName>
</protein>
<dbReference type="AlphaFoldDB" id="A0A4Y3RJ81"/>
<name>A0A4Y3RJ81_9ACTN</name>
<evidence type="ECO:0000313" key="4">
    <source>
        <dbReference type="Proteomes" id="UP000315226"/>
    </source>
</evidence>
<keyword evidence="2" id="KW-0732">Signal</keyword>
<feature type="chain" id="PRO_5038838822" evidence="2">
    <location>
        <begin position="34"/>
        <end position="83"/>
    </location>
</feature>
<accession>A0A4Y3RJ81</accession>
<evidence type="ECO:0000256" key="1">
    <source>
        <dbReference type="SAM" id="MobiDB-lite"/>
    </source>
</evidence>